<evidence type="ECO:0000313" key="9">
    <source>
        <dbReference type="Proteomes" id="UP000215545"/>
    </source>
</evidence>
<evidence type="ECO:0000256" key="1">
    <source>
        <dbReference type="ARBA" id="ARBA00004141"/>
    </source>
</evidence>
<dbReference type="OrthoDB" id="9814012at2"/>
<dbReference type="Pfam" id="PF04193">
    <property type="entry name" value="PQ-loop"/>
    <property type="match status" value="1"/>
</dbReference>
<evidence type="ECO:0000313" key="6">
    <source>
        <dbReference type="EMBL" id="OXS75800.1"/>
    </source>
</evidence>
<sequence>MSLFTIIGILGASLTTLSFLPQTIKTMKEKNTEGISLLMYSMFAAGLALWVVYGVFTNDLPVILANSVTLFFALIILRLKLKYR</sequence>
<dbReference type="InterPro" id="IPR006603">
    <property type="entry name" value="PQ-loop_rpt"/>
</dbReference>
<organism evidence="7 8">
    <name type="scientific">Domibacillus enclensis</name>
    <dbReference type="NCBI Taxonomy" id="1017273"/>
    <lineage>
        <taxon>Bacteria</taxon>
        <taxon>Bacillati</taxon>
        <taxon>Bacillota</taxon>
        <taxon>Bacilli</taxon>
        <taxon>Bacillales</taxon>
        <taxon>Bacillaceae</taxon>
        <taxon>Domibacillus</taxon>
    </lineage>
</organism>
<reference evidence="9" key="2">
    <citation type="submission" date="2017-03" db="EMBL/GenBank/DDBJ databases">
        <title>Bacillus sp. V-88(T) DSM27956, whole genome shotgun sequencing project.</title>
        <authorList>
            <person name="Dastager S.G."/>
            <person name="Neurgaonkar P.S."/>
            <person name="Dharne M.S."/>
        </authorList>
    </citation>
    <scope>NUCLEOTIDE SEQUENCE [LARGE SCALE GENOMIC DNA]</scope>
    <source>
        <strain evidence="9">DSM 25145</strain>
    </source>
</reference>
<comment type="subcellular location">
    <subcellularLocation>
        <location evidence="1">Membrane</location>
        <topology evidence="1">Multi-pass membrane protein</topology>
    </subcellularLocation>
</comment>
<dbReference type="EMBL" id="MWSK01000007">
    <property type="protein sequence ID" value="OXS75800.1"/>
    <property type="molecule type" value="Genomic_DNA"/>
</dbReference>
<reference evidence="6" key="3">
    <citation type="submission" date="2017-03" db="EMBL/GenBank/DDBJ databases">
        <authorList>
            <person name="Dastager S.G."/>
            <person name="Neurgaonkar P.S."/>
            <person name="Dharne M.S."/>
        </authorList>
    </citation>
    <scope>NUCLEOTIDE SEQUENCE</scope>
    <source>
        <strain evidence="6">DSM 25145</strain>
    </source>
</reference>
<feature type="transmembrane region" description="Helical" evidence="5">
    <location>
        <begin position="6"/>
        <end position="24"/>
    </location>
</feature>
<dbReference type="NCBIfam" id="NF037968">
    <property type="entry name" value="SemiSWEET_2"/>
    <property type="match status" value="1"/>
</dbReference>
<dbReference type="GO" id="GO:0016020">
    <property type="term" value="C:membrane"/>
    <property type="evidence" value="ECO:0007669"/>
    <property type="project" value="UniProtKB-SubCell"/>
</dbReference>
<protein>
    <submittedName>
        <fullName evidence="7">MtN3 and saliva related transmembrane protein</fullName>
    </submittedName>
</protein>
<gene>
    <name evidence="6" type="ORF">B1B05_14820</name>
    <name evidence="7" type="ORF">SAMN05443094_107185</name>
</gene>
<keyword evidence="3 5" id="KW-1133">Transmembrane helix</keyword>
<dbReference type="RefSeq" id="WP_045852224.1">
    <property type="nucleotide sequence ID" value="NZ_FTLX01000007.1"/>
</dbReference>
<dbReference type="AlphaFoldDB" id="A0A1N7AF10"/>
<name>A0A1N7AF10_9BACI</name>
<dbReference type="Proteomes" id="UP000215545">
    <property type="component" value="Unassembled WGS sequence"/>
</dbReference>
<dbReference type="GO" id="GO:0051119">
    <property type="term" value="F:sugar transmembrane transporter activity"/>
    <property type="evidence" value="ECO:0007669"/>
    <property type="project" value="InterPro"/>
</dbReference>
<dbReference type="Proteomes" id="UP000186385">
    <property type="component" value="Unassembled WGS sequence"/>
</dbReference>
<evidence type="ECO:0000256" key="4">
    <source>
        <dbReference type="ARBA" id="ARBA00023136"/>
    </source>
</evidence>
<evidence type="ECO:0000256" key="2">
    <source>
        <dbReference type="ARBA" id="ARBA00022692"/>
    </source>
</evidence>
<proteinExistence type="predicted"/>
<evidence type="ECO:0000256" key="3">
    <source>
        <dbReference type="ARBA" id="ARBA00022989"/>
    </source>
</evidence>
<evidence type="ECO:0000313" key="8">
    <source>
        <dbReference type="Proteomes" id="UP000186385"/>
    </source>
</evidence>
<accession>A0A1N7AF10</accession>
<evidence type="ECO:0000256" key="5">
    <source>
        <dbReference type="SAM" id="Phobius"/>
    </source>
</evidence>
<feature type="transmembrane region" description="Helical" evidence="5">
    <location>
        <begin position="62"/>
        <end position="81"/>
    </location>
</feature>
<keyword evidence="4 5" id="KW-0472">Membrane</keyword>
<dbReference type="STRING" id="1017273.SAMN05443094_107185"/>
<dbReference type="Gene3D" id="1.20.1280.290">
    <property type="match status" value="1"/>
</dbReference>
<keyword evidence="9" id="KW-1185">Reference proteome</keyword>
<dbReference type="EMBL" id="FTLX01000007">
    <property type="protein sequence ID" value="SIR37672.1"/>
    <property type="molecule type" value="Genomic_DNA"/>
</dbReference>
<dbReference type="InterPro" id="IPR047662">
    <property type="entry name" value="SemiSWEET"/>
</dbReference>
<keyword evidence="2 5" id="KW-0812">Transmembrane</keyword>
<evidence type="ECO:0000313" key="7">
    <source>
        <dbReference type="EMBL" id="SIR37672.1"/>
    </source>
</evidence>
<feature type="transmembrane region" description="Helical" evidence="5">
    <location>
        <begin position="36"/>
        <end position="56"/>
    </location>
</feature>
<reference evidence="7 8" key="1">
    <citation type="submission" date="2017-01" db="EMBL/GenBank/DDBJ databases">
        <authorList>
            <person name="Mah S.A."/>
            <person name="Swanson W.J."/>
            <person name="Moy G.W."/>
            <person name="Vacquier V.D."/>
        </authorList>
    </citation>
    <scope>NUCLEOTIDE SEQUENCE [LARGE SCALE GENOMIC DNA]</scope>
    <source>
        <strain evidence="7 8">NIO-1016</strain>
    </source>
</reference>